<accession>A0A380EDG7</accession>
<feature type="domain" description="AMP-dependent synthetase/ligase" evidence="4">
    <location>
        <begin position="418"/>
        <end position="759"/>
    </location>
</feature>
<evidence type="ECO:0000259" key="5">
    <source>
        <dbReference type="Pfam" id="PF00668"/>
    </source>
</evidence>
<evidence type="ECO:0000256" key="1">
    <source>
        <dbReference type="ARBA" id="ARBA00006432"/>
    </source>
</evidence>
<dbReference type="Pfam" id="PF00501">
    <property type="entry name" value="AMP-binding"/>
    <property type="match status" value="1"/>
</dbReference>
<organism evidence="6 7">
    <name type="scientific">Staphylococcus aureus</name>
    <dbReference type="NCBI Taxonomy" id="1280"/>
    <lineage>
        <taxon>Bacteria</taxon>
        <taxon>Bacillati</taxon>
        <taxon>Bacillota</taxon>
        <taxon>Bacilli</taxon>
        <taxon>Bacillales</taxon>
        <taxon>Staphylococcaceae</taxon>
        <taxon>Staphylococcus</taxon>
    </lineage>
</organism>
<dbReference type="Pfam" id="PF00668">
    <property type="entry name" value="Condensation"/>
    <property type="match status" value="1"/>
</dbReference>
<dbReference type="InterPro" id="IPR010071">
    <property type="entry name" value="AA_adenyl_dom"/>
</dbReference>
<evidence type="ECO:0000256" key="3">
    <source>
        <dbReference type="ARBA" id="ARBA00032875"/>
    </source>
</evidence>
<gene>
    <name evidence="6" type="primary">tycC</name>
    <name evidence="6" type="ORF">NCTC10702_00357</name>
</gene>
<dbReference type="PROSITE" id="PS00455">
    <property type="entry name" value="AMP_BINDING"/>
    <property type="match status" value="1"/>
</dbReference>
<dbReference type="InterPro" id="IPR000873">
    <property type="entry name" value="AMP-dep_synth/lig_dom"/>
</dbReference>
<dbReference type="GO" id="GO:0005829">
    <property type="term" value="C:cytosol"/>
    <property type="evidence" value="ECO:0007669"/>
    <property type="project" value="TreeGrafter"/>
</dbReference>
<dbReference type="PANTHER" id="PTHR45527">
    <property type="entry name" value="NONRIBOSOMAL PEPTIDE SYNTHETASE"/>
    <property type="match status" value="1"/>
</dbReference>
<dbReference type="SUPFAM" id="SSF56801">
    <property type="entry name" value="Acetyl-CoA synthetase-like"/>
    <property type="match status" value="1"/>
</dbReference>
<dbReference type="GO" id="GO:0043041">
    <property type="term" value="P:amino acid activation for nonribosomal peptide biosynthetic process"/>
    <property type="evidence" value="ECO:0007669"/>
    <property type="project" value="TreeGrafter"/>
</dbReference>
<dbReference type="GO" id="GO:0003824">
    <property type="term" value="F:catalytic activity"/>
    <property type="evidence" value="ECO:0007669"/>
    <property type="project" value="InterPro"/>
</dbReference>
<dbReference type="FunFam" id="3.40.50.980:FF:000001">
    <property type="entry name" value="Non-ribosomal peptide synthetase"/>
    <property type="match status" value="1"/>
</dbReference>
<feature type="domain" description="Condensation" evidence="5">
    <location>
        <begin position="9"/>
        <end position="155"/>
    </location>
</feature>
<sequence>MIMGNLRFQQEYFRIYKNNTESTTHRNAYWVKLAKNVEATKMMYALSTIVQQHASIRHFFDVTTDDNLTMILHEFLPFIEIKQVPSSSANYDLEAFFKQELSTYHFNDSPLFKVKLFQFADAAYILLDFHVSIFDDSQIDIFLDDLCNAYRGNTVINNTRQHAHINRNDDKDNQDASHIALDSNYFRLENNSDIHIDSYFPIKHPFEQALYQTYLIDDMTSIDMASLAVSVYLANHIMSQQHDVTLGIHVPSHLPNDLHGNIVPLTLTIDAKDVCQRFTTDFNKCVLQNMSQLQCAKSSLSLETIFHCYHHMMSCCNDVIEDVHQIHDAHTSLADIEIFPHQHGFKIIYNSAAYDLLSIETLSDLVRNIYLQITEENGNKRTTVDELNLMTERDIQLYDDINLSLPEIDDAQTVVTLFEQQVEATPNHVAVQFDGVFITYQTLNARANDLAHRLRNQYGVEPNDRVAVIAEKSIEMIIAMIGVLKAGGAYVPIDPNYPSDRQEYILKDVTPKVVITYQALYENGKQNINHIDLNKIAWKNIDNLSKCNTLEDHAYVIYTSGTTGNPKGTLIPHRGIVRLVHQNHYVPLNEETTILLSGTIAFDAATFEIYGALLNGGKLIVAKKEQLLNPIAVEQLINENDVNTMWLTSSLFNQIASERIEVLVPLKYLLIGGEVLNAKWVDLLNQKPKHPQIINGYGPTENTTFTTTYNIPNKVPNRIPIGKPILGTHVYIMQGERRCGVGIPGELCTSGFGLAAGYLNQPELTADKFIKDSNINQLMYRSGDIVRLLPDGNIDYLYRKDKQVKIRGLGLSCQRLSMRSSVYKVLIKQLLLFKIMIKISISLLIMKRCIHYHIIRLNHNYV</sequence>
<evidence type="ECO:0000256" key="2">
    <source>
        <dbReference type="ARBA" id="ARBA00017625"/>
    </source>
</evidence>
<proteinExistence type="inferred from homology"/>
<evidence type="ECO:0000259" key="4">
    <source>
        <dbReference type="Pfam" id="PF00501"/>
    </source>
</evidence>
<dbReference type="InterPro" id="IPR023213">
    <property type="entry name" value="CAT-like_dom_sf"/>
</dbReference>
<dbReference type="SUPFAM" id="SSF52777">
    <property type="entry name" value="CoA-dependent acyltransferases"/>
    <property type="match status" value="1"/>
</dbReference>
<dbReference type="NCBIfam" id="TIGR01733">
    <property type="entry name" value="AA-adenyl-dom"/>
    <property type="match status" value="1"/>
</dbReference>
<dbReference type="Gene3D" id="2.30.38.10">
    <property type="entry name" value="Luciferase, Domain 3"/>
    <property type="match status" value="1"/>
</dbReference>
<dbReference type="AlphaFoldDB" id="A0A380EDG7"/>
<dbReference type="PANTHER" id="PTHR45527:SF1">
    <property type="entry name" value="FATTY ACID SYNTHASE"/>
    <property type="match status" value="1"/>
</dbReference>
<dbReference type="GO" id="GO:0044550">
    <property type="term" value="P:secondary metabolite biosynthetic process"/>
    <property type="evidence" value="ECO:0007669"/>
    <property type="project" value="TreeGrafter"/>
</dbReference>
<name>A0A380EDG7_STAAU</name>
<reference evidence="6 7" key="1">
    <citation type="submission" date="2018-06" db="EMBL/GenBank/DDBJ databases">
        <authorList>
            <consortium name="Pathogen Informatics"/>
            <person name="Doyle S."/>
        </authorList>
    </citation>
    <scope>NUCLEOTIDE SEQUENCE [LARGE SCALE GENOMIC DNA]</scope>
    <source>
        <strain evidence="6 7">NCTC10702</strain>
    </source>
</reference>
<dbReference type="Gene3D" id="3.40.50.980">
    <property type="match status" value="2"/>
</dbReference>
<dbReference type="Proteomes" id="UP000254116">
    <property type="component" value="Unassembled WGS sequence"/>
</dbReference>
<dbReference type="InterPro" id="IPR020845">
    <property type="entry name" value="AMP-binding_CS"/>
</dbReference>
<evidence type="ECO:0000313" key="6">
    <source>
        <dbReference type="EMBL" id="SUL30873.1"/>
    </source>
</evidence>
<evidence type="ECO:0000313" key="7">
    <source>
        <dbReference type="Proteomes" id="UP000254116"/>
    </source>
</evidence>
<dbReference type="InterPro" id="IPR001242">
    <property type="entry name" value="Condensation_dom"/>
</dbReference>
<dbReference type="GO" id="GO:0031177">
    <property type="term" value="F:phosphopantetheine binding"/>
    <property type="evidence" value="ECO:0007669"/>
    <property type="project" value="TreeGrafter"/>
</dbReference>
<dbReference type="Gene3D" id="3.30.559.10">
    <property type="entry name" value="Chloramphenicol acetyltransferase-like domain"/>
    <property type="match status" value="1"/>
</dbReference>
<dbReference type="EMBL" id="UHBY01000003">
    <property type="protein sequence ID" value="SUL30873.1"/>
    <property type="molecule type" value="Genomic_DNA"/>
</dbReference>
<comment type="similarity">
    <text evidence="1">Belongs to the ATP-dependent AMP-binding enzyme family.</text>
</comment>
<dbReference type="GO" id="GO:0008610">
    <property type="term" value="P:lipid biosynthetic process"/>
    <property type="evidence" value="ECO:0007669"/>
    <property type="project" value="UniProtKB-ARBA"/>
</dbReference>
<protein>
    <recommendedName>
        <fullName evidence="2">Putative long chain fatty acid-CoA ligase VraA</fullName>
    </recommendedName>
    <alternativeName>
        <fullName evidence="3">Acyl-CoA synthetase</fullName>
    </alternativeName>
</protein>